<dbReference type="STRING" id="6239.C35E7.6.1"/>
<dbReference type="CTD" id="183243"/>
<dbReference type="FunCoup" id="O61770">
    <property type="interactions" value="409"/>
</dbReference>
<dbReference type="UCSC" id="C35E7.6">
    <property type="organism name" value="c. elegans"/>
</dbReference>
<feature type="compositionally biased region" description="Low complexity" evidence="1">
    <location>
        <begin position="368"/>
        <end position="387"/>
    </location>
</feature>
<dbReference type="GeneID" id="183243"/>
<feature type="region of interest" description="Disordered" evidence="1">
    <location>
        <begin position="352"/>
        <end position="388"/>
    </location>
</feature>
<gene>
    <name evidence="2 4" type="ORF">C35E7.6</name>
    <name evidence="2" type="ORF">CELE_C35E7.6</name>
</gene>
<proteinExistence type="evidence at protein level"/>
<evidence type="ECO:0000313" key="2">
    <source>
        <dbReference type="EMBL" id="CCD66813.1"/>
    </source>
</evidence>
<dbReference type="InParanoid" id="O61770"/>
<dbReference type="InterPro" id="IPR039908">
    <property type="entry name" value="Sepa-1"/>
</dbReference>
<evidence type="ECO:0007829" key="5">
    <source>
        <dbReference type="PeptideAtlas" id="O61770"/>
    </source>
</evidence>
<dbReference type="AGR" id="WB:WBGene00016458"/>
<protein>
    <submittedName>
        <fullName evidence="2">CABIT domain-containing protein</fullName>
    </submittedName>
</protein>
<organism evidence="2 3">
    <name type="scientific">Caenorhabditis elegans</name>
    <dbReference type="NCBI Taxonomy" id="6239"/>
    <lineage>
        <taxon>Eukaryota</taxon>
        <taxon>Metazoa</taxon>
        <taxon>Ecdysozoa</taxon>
        <taxon>Nematoda</taxon>
        <taxon>Chromadorea</taxon>
        <taxon>Rhabditida</taxon>
        <taxon>Rhabditina</taxon>
        <taxon>Rhabditomorpha</taxon>
        <taxon>Rhabditoidea</taxon>
        <taxon>Rhabditidae</taxon>
        <taxon>Peloderinae</taxon>
        <taxon>Caenorhabditis</taxon>
    </lineage>
</organism>
<dbReference type="Bgee" id="WBGene00016458">
    <property type="expression patterns" value="Expressed in pharyngeal muscle cell (C elegans) and 3 other cell types or tissues"/>
</dbReference>
<dbReference type="PaxDb" id="6239-C35E7.6"/>
<name>O61770_CAEEL</name>
<feature type="compositionally biased region" description="Acidic residues" evidence="1">
    <location>
        <begin position="353"/>
        <end position="367"/>
    </location>
</feature>
<keyword evidence="3" id="KW-1185">Reference proteome</keyword>
<evidence type="ECO:0000313" key="3">
    <source>
        <dbReference type="Proteomes" id="UP000001940"/>
    </source>
</evidence>
<dbReference type="EMBL" id="BX284601">
    <property type="protein sequence ID" value="CCD66813.1"/>
    <property type="molecule type" value="Genomic_DNA"/>
</dbReference>
<dbReference type="WormBase" id="C35E7.6">
    <property type="protein sequence ID" value="CE17519"/>
    <property type="gene ID" value="WBGene00016458"/>
</dbReference>
<dbReference type="OrthoDB" id="5871171at2759"/>
<evidence type="ECO:0000313" key="4">
    <source>
        <dbReference type="WormBase" id="C35E7.6"/>
    </source>
</evidence>
<accession>O61770</accession>
<dbReference type="AlphaFoldDB" id="O61770"/>
<keyword evidence="5" id="KW-1267">Proteomics identification</keyword>
<reference evidence="2 3" key="1">
    <citation type="journal article" date="1998" name="Science">
        <title>Genome sequence of the nematode C. elegans: a platform for investigating biology.</title>
        <authorList>
            <consortium name="The C. elegans sequencing consortium"/>
            <person name="Sulson J.E."/>
            <person name="Waterston R."/>
        </authorList>
    </citation>
    <scope>NUCLEOTIDE SEQUENCE [LARGE SCALE GENOMIC DNA]</scope>
    <source>
        <strain evidence="2 3">Bristol N2</strain>
    </source>
</reference>
<dbReference type="KEGG" id="cel:CELE_C35E7.6"/>
<dbReference type="PANTHER" id="PTHR21504">
    <property type="entry name" value="IG-LIKE DOMAIN-CONTAINING PROTEIN-RELATED-RELATED"/>
    <property type="match status" value="1"/>
</dbReference>
<dbReference type="PhylomeDB" id="O61770"/>
<dbReference type="OMA" id="AISIRCT"/>
<dbReference type="PIR" id="T33073">
    <property type="entry name" value="T33073"/>
</dbReference>
<dbReference type="HOGENOM" id="CLU_050750_0_0_1"/>
<sequence length="400" mass="46125">MDVVFETVNCLESNRKIIIVKLPDGSSEKFFFNVTKRAFEKIVCVDGKPVQMDSDLTPHHSVWCPHIHKNIIFAYNHLLRMNLQYLFDSETLSFHETKCDQCHLDPKKSTNVKQILLVAASPKIRRPIVLTMSQEGRVLKMCYDEIEKNYVDMSPTEIKALTQLKDVTAAMEDLTLDSKVMESDLIPLVKEKSVFLPHDSILIAKNKKTNKIGQYVFDRYHHQFLEVVMSDIEIKQEMPNIAKLINVTMSTKTEQAISIRCTPGIGELKKFHYNRETASFDPMEEKAIVESDEEIQSFIEEIEKTQDIVCKKIKAILWFYHNVKPFLAKKLENPVKKNNDYKRYVFKPVEPEEKVDDEMDSVSEPESDSLSMSSSSRSSSRSSLSSDDSFEMVVDIDFVE</sequence>
<dbReference type="Proteomes" id="UP000001940">
    <property type="component" value="Chromosome I"/>
</dbReference>
<dbReference type="RefSeq" id="NP_492829.1">
    <property type="nucleotide sequence ID" value="NM_060428.3"/>
</dbReference>
<dbReference type="PeptideAtlas" id="O61770"/>
<dbReference type="GO" id="GO:0006914">
    <property type="term" value="P:autophagy"/>
    <property type="evidence" value="ECO:0007669"/>
    <property type="project" value="InterPro"/>
</dbReference>
<dbReference type="PANTHER" id="PTHR21504:SF2">
    <property type="entry name" value="CABIT DOMAIN-CONTAINING PROTEIN"/>
    <property type="match status" value="1"/>
</dbReference>
<dbReference type="GO" id="GO:0005737">
    <property type="term" value="C:cytoplasm"/>
    <property type="evidence" value="ECO:0000314"/>
    <property type="project" value="WormBase"/>
</dbReference>
<evidence type="ECO:0000256" key="1">
    <source>
        <dbReference type="SAM" id="MobiDB-lite"/>
    </source>
</evidence>
<dbReference type="eggNOG" id="ENOG502THJM">
    <property type="taxonomic scope" value="Eukaryota"/>
</dbReference>